<sequence length="298" mass="32537">MISALDAANAAPRQPVSLKKDVPKSIKGQIPRLLAVCNQKGGVGKTTTTVNVATALAAVGKRVLLIDLDPQGNASTGLGVKRSNIRKSAYDLIFEEDLNPAELAVTTKVPNLFVLPSSIHLSGAEIELVTTKRREYRLREALRRPMPYDYVLIDCPPSLSLLTLNALVAADAIIVPLQCEFYALEGLSHLVKTIDRVKSAFNPSLDIHGVLLTMFDPRNRLSSAVADDVREFFGDKVYKTVIPRNVRLSEAPSYGLPAIVYDMKCVGSQAYIQFASEIIRRERNLVTPSNSIPAEQVA</sequence>
<organism evidence="2 3">
    <name type="scientific">Micavibrio aeruginosavorus</name>
    <dbReference type="NCBI Taxonomy" id="349221"/>
    <lineage>
        <taxon>Bacteria</taxon>
        <taxon>Pseudomonadati</taxon>
        <taxon>Bdellovibrionota</taxon>
        <taxon>Bdellovibrionia</taxon>
        <taxon>Bdellovibrionales</taxon>
        <taxon>Pseudobdellovibrionaceae</taxon>
        <taxon>Micavibrio</taxon>
    </lineage>
</organism>
<proteinExistence type="predicted"/>
<dbReference type="CDD" id="cd02042">
    <property type="entry name" value="ParAB_family"/>
    <property type="match status" value="1"/>
</dbReference>
<protein>
    <submittedName>
        <fullName evidence="2">Chromosome partitioning protein ParA</fullName>
    </submittedName>
</protein>
<dbReference type="AlphaFoldDB" id="A0A2W5HPK0"/>
<gene>
    <name evidence="2" type="ORF">DI586_00255</name>
</gene>
<feature type="domain" description="AAA" evidence="1">
    <location>
        <begin position="33"/>
        <end position="207"/>
    </location>
</feature>
<dbReference type="Proteomes" id="UP000249739">
    <property type="component" value="Unassembled WGS sequence"/>
</dbReference>
<evidence type="ECO:0000259" key="1">
    <source>
        <dbReference type="Pfam" id="PF13614"/>
    </source>
</evidence>
<evidence type="ECO:0000313" key="2">
    <source>
        <dbReference type="EMBL" id="PZP57502.1"/>
    </source>
</evidence>
<dbReference type="EMBL" id="QFOT01000001">
    <property type="protein sequence ID" value="PZP57502.1"/>
    <property type="molecule type" value="Genomic_DNA"/>
</dbReference>
<name>A0A2W5HPK0_9BACT</name>
<dbReference type="SUPFAM" id="SSF52540">
    <property type="entry name" value="P-loop containing nucleoside triphosphate hydrolases"/>
    <property type="match status" value="1"/>
</dbReference>
<dbReference type="InterPro" id="IPR025669">
    <property type="entry name" value="AAA_dom"/>
</dbReference>
<accession>A0A2W5HPK0</accession>
<dbReference type="FunFam" id="3.40.50.300:FF:000285">
    <property type="entry name" value="Sporulation initiation inhibitor Soj"/>
    <property type="match status" value="1"/>
</dbReference>
<dbReference type="Gene3D" id="3.40.50.300">
    <property type="entry name" value="P-loop containing nucleotide triphosphate hydrolases"/>
    <property type="match status" value="1"/>
</dbReference>
<dbReference type="PANTHER" id="PTHR13696:SF52">
    <property type="entry name" value="PARA FAMILY PROTEIN CT_582"/>
    <property type="match status" value="1"/>
</dbReference>
<evidence type="ECO:0000313" key="3">
    <source>
        <dbReference type="Proteomes" id="UP000249739"/>
    </source>
</evidence>
<dbReference type="InterPro" id="IPR027417">
    <property type="entry name" value="P-loop_NTPase"/>
</dbReference>
<dbReference type="InterPro" id="IPR050678">
    <property type="entry name" value="DNA_Partitioning_ATPase"/>
</dbReference>
<reference evidence="2 3" key="1">
    <citation type="submission" date="2017-08" db="EMBL/GenBank/DDBJ databases">
        <title>Infants hospitalized years apart are colonized by the same room-sourced microbial strains.</title>
        <authorList>
            <person name="Brooks B."/>
            <person name="Olm M.R."/>
            <person name="Firek B.A."/>
            <person name="Baker R."/>
            <person name="Thomas B.C."/>
            <person name="Morowitz M.J."/>
            <person name="Banfield J.F."/>
        </authorList>
    </citation>
    <scope>NUCLEOTIDE SEQUENCE [LARGE SCALE GENOMIC DNA]</scope>
    <source>
        <strain evidence="2">S2_006_000_R2_64</strain>
    </source>
</reference>
<dbReference type="PANTHER" id="PTHR13696">
    <property type="entry name" value="P-LOOP CONTAINING NUCLEOSIDE TRIPHOSPHATE HYDROLASE"/>
    <property type="match status" value="1"/>
</dbReference>
<dbReference type="Pfam" id="PF13614">
    <property type="entry name" value="AAA_31"/>
    <property type="match status" value="1"/>
</dbReference>
<comment type="caution">
    <text evidence="2">The sequence shown here is derived from an EMBL/GenBank/DDBJ whole genome shotgun (WGS) entry which is preliminary data.</text>
</comment>